<evidence type="ECO:0000256" key="1">
    <source>
        <dbReference type="SAM" id="MobiDB-lite"/>
    </source>
</evidence>
<gene>
    <name evidence="3" type="ORF">A8926_7934</name>
</gene>
<dbReference type="OrthoDB" id="9785847at2"/>
<protein>
    <submittedName>
        <fullName evidence="3">Pimeloyl-ACP methyl ester carboxylesterase</fullName>
    </submittedName>
</protein>
<dbReference type="PANTHER" id="PTHR43798">
    <property type="entry name" value="MONOACYLGLYCEROL LIPASE"/>
    <property type="match status" value="1"/>
</dbReference>
<dbReference type="SUPFAM" id="SSF53474">
    <property type="entry name" value="alpha/beta-Hydrolases"/>
    <property type="match status" value="1"/>
</dbReference>
<feature type="domain" description="AB hydrolase-1" evidence="2">
    <location>
        <begin position="12"/>
        <end position="262"/>
    </location>
</feature>
<evidence type="ECO:0000313" key="3">
    <source>
        <dbReference type="EMBL" id="PKW19746.1"/>
    </source>
</evidence>
<organism evidence="3 4">
    <name type="scientific">Saccharopolyspora spinosa</name>
    <dbReference type="NCBI Taxonomy" id="60894"/>
    <lineage>
        <taxon>Bacteria</taxon>
        <taxon>Bacillati</taxon>
        <taxon>Actinomycetota</taxon>
        <taxon>Actinomycetes</taxon>
        <taxon>Pseudonocardiales</taxon>
        <taxon>Pseudonocardiaceae</taxon>
        <taxon>Saccharopolyspora</taxon>
    </lineage>
</organism>
<dbReference type="Gene3D" id="3.40.50.1820">
    <property type="entry name" value="alpha/beta hydrolase"/>
    <property type="match status" value="1"/>
</dbReference>
<sequence>MHYIESGAGTPLVLLHAFPLDARMWNPVRGLLDDQLRVIAPDQRGLGESALDGSSARSVAEPGENRRTAEHPSLDLAAADILALLDRLELPQVVLGGCSMGGYVAMSVLRAAPQRVAGLLLVDTKAVADNDEQRANRLKVADRAEREGTGGWLADSTLPNLLGSTTHERRPEVVAGVRDLVDAQPADGVAWAQRAMAGRPDSVETLRSYTDPALVVVGEEDTLTPPDNARELAGALSGGELVTLPGAGHLPSIESPDAFAEAVRPWLSRLG</sequence>
<keyword evidence="4" id="KW-1185">Reference proteome</keyword>
<proteinExistence type="predicted"/>
<evidence type="ECO:0000259" key="2">
    <source>
        <dbReference type="Pfam" id="PF12697"/>
    </source>
</evidence>
<dbReference type="GO" id="GO:0003824">
    <property type="term" value="F:catalytic activity"/>
    <property type="evidence" value="ECO:0007669"/>
    <property type="project" value="InterPro"/>
</dbReference>
<dbReference type="InterPro" id="IPR000073">
    <property type="entry name" value="AB_hydrolase_1"/>
</dbReference>
<dbReference type="AlphaFoldDB" id="A0A2N3Y9Y3"/>
<dbReference type="Pfam" id="PF12697">
    <property type="entry name" value="Abhydrolase_6"/>
    <property type="match status" value="1"/>
</dbReference>
<accession>A0A2N3Y9Y3</accession>
<reference evidence="3" key="1">
    <citation type="submission" date="2017-12" db="EMBL/GenBank/DDBJ databases">
        <title>Sequencing the genomes of 1000 Actinobacteria strains.</title>
        <authorList>
            <person name="Klenk H.-P."/>
        </authorList>
    </citation>
    <scope>NUCLEOTIDE SEQUENCE [LARGE SCALE GENOMIC DNA]</scope>
    <source>
        <strain evidence="3">DSM 44228</strain>
    </source>
</reference>
<dbReference type="RefSeq" id="WP_010305357.1">
    <property type="nucleotide sequence ID" value="NZ_CP061007.1"/>
</dbReference>
<evidence type="ECO:0000313" key="4">
    <source>
        <dbReference type="Proteomes" id="UP000233786"/>
    </source>
</evidence>
<dbReference type="Proteomes" id="UP000233786">
    <property type="component" value="Unassembled WGS sequence"/>
</dbReference>
<name>A0A2N3Y9Y3_SACSN</name>
<dbReference type="PRINTS" id="PR00412">
    <property type="entry name" value="EPOXHYDRLASE"/>
</dbReference>
<dbReference type="EMBL" id="PJNB01000001">
    <property type="protein sequence ID" value="PKW19746.1"/>
    <property type="molecule type" value="Genomic_DNA"/>
</dbReference>
<dbReference type="InterPro" id="IPR029058">
    <property type="entry name" value="AB_hydrolase_fold"/>
</dbReference>
<feature type="region of interest" description="Disordered" evidence="1">
    <location>
        <begin position="47"/>
        <end position="70"/>
    </location>
</feature>
<dbReference type="InterPro" id="IPR050266">
    <property type="entry name" value="AB_hydrolase_sf"/>
</dbReference>
<dbReference type="InterPro" id="IPR000639">
    <property type="entry name" value="Epox_hydrolase-like"/>
</dbReference>
<comment type="caution">
    <text evidence="3">The sequence shown here is derived from an EMBL/GenBank/DDBJ whole genome shotgun (WGS) entry which is preliminary data.</text>
</comment>
<dbReference type="STRING" id="994479.GCA_000194155_00220"/>
<dbReference type="PANTHER" id="PTHR43798:SF29">
    <property type="entry name" value="AB HYDROLASE-1 DOMAIN-CONTAINING PROTEIN"/>
    <property type="match status" value="1"/>
</dbReference>